<organism evidence="5 6">
    <name type="scientific">Orbilia ellipsospora</name>
    <dbReference type="NCBI Taxonomy" id="2528407"/>
    <lineage>
        <taxon>Eukaryota</taxon>
        <taxon>Fungi</taxon>
        <taxon>Dikarya</taxon>
        <taxon>Ascomycota</taxon>
        <taxon>Pezizomycotina</taxon>
        <taxon>Orbiliomycetes</taxon>
        <taxon>Orbiliales</taxon>
        <taxon>Orbiliaceae</taxon>
        <taxon>Orbilia</taxon>
    </lineage>
</organism>
<keyword evidence="6" id="KW-1185">Reference proteome</keyword>
<dbReference type="PANTHER" id="PTHR24198">
    <property type="entry name" value="ANKYRIN REPEAT AND PROTEIN KINASE DOMAIN-CONTAINING PROTEIN"/>
    <property type="match status" value="1"/>
</dbReference>
<dbReference type="SUPFAM" id="SSF48403">
    <property type="entry name" value="Ankyrin repeat"/>
    <property type="match status" value="4"/>
</dbReference>
<feature type="repeat" description="ANK" evidence="3">
    <location>
        <begin position="1179"/>
        <end position="1207"/>
    </location>
</feature>
<dbReference type="Gene3D" id="3.40.50.300">
    <property type="entry name" value="P-loop containing nucleotide triphosphate hydrolases"/>
    <property type="match status" value="1"/>
</dbReference>
<proteinExistence type="predicted"/>
<evidence type="ECO:0000256" key="2">
    <source>
        <dbReference type="ARBA" id="ARBA00023043"/>
    </source>
</evidence>
<sequence>MADPLSIAASVIAVVQLSNAVLTFCYRFHMQAKDSDKEIFQVITELEDFRAVLTQIQEVLPPKYQEIVDEDGKGGTQDVQIEPAQARGLEHSLKASHEILQGISDKLTPFLKKGLLARLKWPFESKVIQERLDNIQRQKSTFQLFLSIQHAKLLGQQSVELQDQRTIMGKVRDHTDKARRTNILHWYKTSDPEQNHKTSRAQHQPKTCGWVFDTENYQSWEQSKRGHLWIHGIPGAGKTIICSTIIDHVQNECKTDPSKRVLYYYFDFADAKKQNLDKMLQSLIYQVIAASVDDIPETASLLFDKHQGLQEPTTEELFHVFKSITSDRQTILFVDALDECSRQEREKFFQLFVEKLDFDINVLITSRREPDIEKTIGAAFEFKISIEDAKVDADVRTHITNAIATDPAFKSWTSAAVKKEVLDAIVKGSNGMFRWAVCQLDTMKQCFTPRMVRAELGKMPKTLDQTYDRILEAIPAMHQAFVQSALKWLAFSNRPLLLEELGEAAVIDPSFGTFEPEESRFLDPEKVLELCGSLVTLSSRALDYQELSSEDWLYVKIRNESIRPFWNDMERRGAKFTTVALSHYSVKEYLTSSRLQNTSLGDYYTTANMAHRFIAECSLLYLLDMGKGEILDKLSFQEFPLLEYTAVNWISHYRLAGEEEDSPATDLLFRLFDDQDPTGYINWLNSYDPDLDAPGHPDRNSGWRFDLKKSIGEFVSPLYWAARIGFVSVARHLIDLGADVNGSDRGYFGSPLAVAAFHGHEKMVEYLLECDADPNGRGGNFDNVLQAAAAGGSRKLVERLVKAGADVGKTGGAWNTPLIAAATFGHDDVVAFLLKSQADWNVSSVTHGTALYQAALAGDVKTVTKLLAAGSDINALGPEGTPLCAAALSGSLQVVQTLLHRGADVNKGGNGKWGYPLTAAAQQGNVNLVKALLRAGAKVNARMVSREGRGVSALEAAIESRNMATFQAILDAGGDPNIQGYLYPNGLYAALWTGELEMAKVLLRKNADIVDLTFLEAIERYSQDPWFFETMMKHNPNINAHRGNGGSALHVAIQRAGEKVVRILLEQKPYLDAVSENGSVLVCAINEKMIDLAKDLIKLGVDANRELPKYSYAFTSSVYYGDEISPPDFELADMLLGMGADINGGERRSLSYAINEKRMTTLEYLIGKGVDLNSVLEFDECTPLQLAAQNSDLTIIKVLVDHGADLNPIPGQRGSLLHYAIKSRKEEIVRYFIDKGTKVEDPANGWGLICYAFNHGLSALIPDLIRLGADVNCLDNSGWTPLAMAIKEYDEDIEKLLRDHGASAASTGGAGVIKIAGSSIAQLRKLLDEGADPNQDHWNDSPMNAAVKGRQKEVVEVLVEYGASVNPLPGKIHRNPLGLAAEASDTVMLDYLLQMGADPNDSKSGYNWALSQAARKGNLEIVQLLIDNGADLTAHDFDVFETAIWGGEKVMKYLFDSVSDWDREMALNHALQAAAYYVKPDVCKTLVEWGADVYATGGEYGSPLHAVISNPHLFGATEINNRRVIFDMFLERIPKPLGPEAPKGPSLLVVAITGRKISFVMDLLKAGADPNGRGDEDFDNPLQAAAKYSSSLLKPLIDAGADVNAFSPTSRFGTALHVAAYAHDCEAIAILLNHGAKIDFVSSKYGGVIQAAAKRDTISSGGWIEGEQSVRAMQLLQSRGAAVNVSGGRYGNALQLAAKCDNLEGVKWLLSHGADPHSKGRWGTARDAALAKKKWRIVSYLEQHYGK</sequence>
<feature type="domain" description="Nephrocystin 3-like N-terminal" evidence="4">
    <location>
        <begin position="207"/>
        <end position="367"/>
    </location>
</feature>
<dbReference type="SMART" id="SM00248">
    <property type="entry name" value="ANK"/>
    <property type="match status" value="25"/>
</dbReference>
<evidence type="ECO:0000256" key="1">
    <source>
        <dbReference type="ARBA" id="ARBA00022737"/>
    </source>
</evidence>
<dbReference type="InterPro" id="IPR056884">
    <property type="entry name" value="NPHP3-like_N"/>
</dbReference>
<evidence type="ECO:0000313" key="5">
    <source>
        <dbReference type="EMBL" id="KAK6523143.1"/>
    </source>
</evidence>
<feature type="repeat" description="ANK" evidence="3">
    <location>
        <begin position="713"/>
        <end position="745"/>
    </location>
</feature>
<keyword evidence="2 3" id="KW-0040">ANK repeat</keyword>
<dbReference type="InterPro" id="IPR027417">
    <property type="entry name" value="P-loop_NTPase"/>
</dbReference>
<dbReference type="Pfam" id="PF00023">
    <property type="entry name" value="Ank"/>
    <property type="match status" value="2"/>
</dbReference>
<dbReference type="PROSITE" id="PS50297">
    <property type="entry name" value="ANK_REP_REGION"/>
    <property type="match status" value="8"/>
</dbReference>
<dbReference type="Proteomes" id="UP001365542">
    <property type="component" value="Unassembled WGS sequence"/>
</dbReference>
<feature type="repeat" description="ANK" evidence="3">
    <location>
        <begin position="1409"/>
        <end position="1437"/>
    </location>
</feature>
<accession>A0AAV9WR12</accession>
<gene>
    <name evidence="5" type="ORF">TWF694_006038</name>
</gene>
<dbReference type="EMBL" id="JAVHJO010000019">
    <property type="protein sequence ID" value="KAK6523143.1"/>
    <property type="molecule type" value="Genomic_DNA"/>
</dbReference>
<feature type="repeat" description="ANK" evidence="3">
    <location>
        <begin position="1044"/>
        <end position="1076"/>
    </location>
</feature>
<dbReference type="Gene3D" id="1.25.40.20">
    <property type="entry name" value="Ankyrin repeat-containing domain"/>
    <property type="match status" value="4"/>
</dbReference>
<feature type="repeat" description="ANK" evidence="3">
    <location>
        <begin position="878"/>
        <end position="910"/>
    </location>
</feature>
<keyword evidence="1" id="KW-0677">Repeat</keyword>
<dbReference type="InterPro" id="IPR036770">
    <property type="entry name" value="Ankyrin_rpt-contain_sf"/>
</dbReference>
<dbReference type="SUPFAM" id="SSF52540">
    <property type="entry name" value="P-loop containing nucleoside triphosphate hydrolases"/>
    <property type="match status" value="1"/>
</dbReference>
<feature type="repeat" description="ANK" evidence="3">
    <location>
        <begin position="1372"/>
        <end position="1404"/>
    </location>
</feature>
<evidence type="ECO:0000313" key="6">
    <source>
        <dbReference type="Proteomes" id="UP001365542"/>
    </source>
</evidence>
<feature type="repeat" description="ANK" evidence="3">
    <location>
        <begin position="846"/>
        <end position="878"/>
    </location>
</feature>
<protein>
    <recommendedName>
        <fullName evidence="4">Nephrocystin 3-like N-terminal domain-containing protein</fullName>
    </recommendedName>
</protein>
<evidence type="ECO:0000259" key="4">
    <source>
        <dbReference type="Pfam" id="PF24883"/>
    </source>
</evidence>
<dbReference type="PANTHER" id="PTHR24198:SF165">
    <property type="entry name" value="ANKYRIN REPEAT-CONTAINING PROTEIN-RELATED"/>
    <property type="match status" value="1"/>
</dbReference>
<dbReference type="PROSITE" id="PS50088">
    <property type="entry name" value="ANK_REPEAT"/>
    <property type="match status" value="11"/>
</dbReference>
<feature type="repeat" description="ANK" evidence="3">
    <location>
        <begin position="813"/>
        <end position="845"/>
    </location>
</feature>
<dbReference type="InterPro" id="IPR002110">
    <property type="entry name" value="Ankyrin_rpt"/>
</dbReference>
<dbReference type="Pfam" id="PF24883">
    <property type="entry name" value="NPHP3_N"/>
    <property type="match status" value="1"/>
</dbReference>
<dbReference type="Pfam" id="PF12796">
    <property type="entry name" value="Ank_2"/>
    <property type="match status" value="6"/>
</dbReference>
<feature type="repeat" description="ANK" evidence="3">
    <location>
        <begin position="912"/>
        <end position="944"/>
    </location>
</feature>
<comment type="caution">
    <text evidence="5">The sequence shown here is derived from an EMBL/GenBank/DDBJ whole genome shotgun (WGS) entry which is preliminary data.</text>
</comment>
<evidence type="ECO:0000256" key="3">
    <source>
        <dbReference type="PROSITE-ProRule" id="PRU00023"/>
    </source>
</evidence>
<feature type="repeat" description="ANK" evidence="3">
    <location>
        <begin position="750"/>
        <end position="779"/>
    </location>
</feature>
<feature type="repeat" description="ANK" evidence="3">
    <location>
        <begin position="1611"/>
        <end position="1643"/>
    </location>
</feature>
<reference evidence="5 6" key="1">
    <citation type="submission" date="2019-10" db="EMBL/GenBank/DDBJ databases">
        <authorList>
            <person name="Palmer J.M."/>
        </authorList>
    </citation>
    <scope>NUCLEOTIDE SEQUENCE [LARGE SCALE GENOMIC DNA]</scope>
    <source>
        <strain evidence="5 6">TWF694</strain>
    </source>
</reference>
<name>A0AAV9WR12_9PEZI</name>